<accession>R4XDW5</accession>
<reference evidence="1 2" key="1">
    <citation type="journal article" date="2013" name="MBio">
        <title>Genome sequencing of the plant pathogen Taphrina deformans, the causal agent of peach leaf curl.</title>
        <authorList>
            <person name="Cisse O.H."/>
            <person name="Almeida J.M.G.C.F."/>
            <person name="Fonseca A."/>
            <person name="Kumar A.A."/>
            <person name="Salojaervi J."/>
            <person name="Overmyer K."/>
            <person name="Hauser P.M."/>
            <person name="Pagni M."/>
        </authorList>
    </citation>
    <scope>NUCLEOTIDE SEQUENCE [LARGE SCALE GENOMIC DNA]</scope>
    <source>
        <strain evidence="2">PYCC 5710 / ATCC 11124 / CBS 356.35 / IMI 108563 / JCM 9778 / NBRC 8474</strain>
    </source>
</reference>
<proteinExistence type="predicted"/>
<dbReference type="EMBL" id="CAHR02000043">
    <property type="protein sequence ID" value="CCG81529.1"/>
    <property type="molecule type" value="Genomic_DNA"/>
</dbReference>
<keyword evidence="2" id="KW-1185">Reference proteome</keyword>
<evidence type="ECO:0000313" key="2">
    <source>
        <dbReference type="Proteomes" id="UP000013776"/>
    </source>
</evidence>
<dbReference type="VEuPathDB" id="FungiDB:TAPDE_001368"/>
<sequence>MLDYDATLSLSRIWPPDKLILKSRTSGNREAPFEAWYPVSPDAHLLLLRDTDEVSPVYYDYLLKTILSHRYSGSESRMASVLGVTLRSARDDQGKIRSGNGDVGTPTLLFPNHFTAFHRTLRQADTSVGPGADQVGAWRRYVREHQLVVITPAAIEHEDDTFVFVKDFTGDRTITVDEAIKNTGPRLLDDPGWWRSIGPDQFVDGVV</sequence>
<comment type="caution">
    <text evidence="1">The sequence shown here is derived from an EMBL/GenBank/DDBJ whole genome shotgun (WGS) entry which is preliminary data.</text>
</comment>
<dbReference type="PANTHER" id="PTHR33604">
    <property type="entry name" value="OSJNBA0004B13.7 PROTEIN"/>
    <property type="match status" value="1"/>
</dbReference>
<gene>
    <name evidence="1" type="ORF">TAPDE_001368</name>
</gene>
<dbReference type="OrthoDB" id="5397682at2759"/>
<dbReference type="STRING" id="1097556.R4XDW5"/>
<organism evidence="1 2">
    <name type="scientific">Taphrina deformans (strain PYCC 5710 / ATCC 11124 / CBS 356.35 / IMI 108563 / JCM 9778 / NBRC 8474)</name>
    <name type="common">Peach leaf curl fungus</name>
    <name type="synonym">Lalaria deformans</name>
    <dbReference type="NCBI Taxonomy" id="1097556"/>
    <lineage>
        <taxon>Eukaryota</taxon>
        <taxon>Fungi</taxon>
        <taxon>Dikarya</taxon>
        <taxon>Ascomycota</taxon>
        <taxon>Taphrinomycotina</taxon>
        <taxon>Taphrinomycetes</taxon>
        <taxon>Taphrinales</taxon>
        <taxon>Taphrinaceae</taxon>
        <taxon>Taphrina</taxon>
    </lineage>
</organism>
<dbReference type="Proteomes" id="UP000013776">
    <property type="component" value="Unassembled WGS sequence"/>
</dbReference>
<name>R4XDW5_TAPDE</name>
<protein>
    <submittedName>
        <fullName evidence="1">Uncharacterized protein</fullName>
    </submittedName>
</protein>
<dbReference type="PANTHER" id="PTHR33604:SF3">
    <property type="entry name" value="OSJNBA0004B13.7 PROTEIN"/>
    <property type="match status" value="1"/>
</dbReference>
<dbReference type="AlphaFoldDB" id="R4XDW5"/>
<evidence type="ECO:0000313" key="1">
    <source>
        <dbReference type="EMBL" id="CCG81529.1"/>
    </source>
</evidence>